<evidence type="ECO:0000256" key="3">
    <source>
        <dbReference type="ARBA" id="ARBA00023125"/>
    </source>
</evidence>
<name>A0A5B8RVC1_9BURK</name>
<dbReference type="InterPro" id="IPR051212">
    <property type="entry name" value="Type-I_RE_S_subunit"/>
</dbReference>
<accession>A0A5B8RVC1</accession>
<keyword evidence="6" id="KW-1185">Reference proteome</keyword>
<organism evidence="5 6">
    <name type="scientific">Comamonas flocculans</name>
    <dbReference type="NCBI Taxonomy" id="2597701"/>
    <lineage>
        <taxon>Bacteria</taxon>
        <taxon>Pseudomonadati</taxon>
        <taxon>Pseudomonadota</taxon>
        <taxon>Betaproteobacteria</taxon>
        <taxon>Burkholderiales</taxon>
        <taxon>Comamonadaceae</taxon>
        <taxon>Comamonas</taxon>
    </lineage>
</organism>
<evidence type="ECO:0000313" key="6">
    <source>
        <dbReference type="Proteomes" id="UP000321199"/>
    </source>
</evidence>
<gene>
    <name evidence="5" type="ORF">FOZ74_11185</name>
</gene>
<keyword evidence="5" id="KW-0540">Nuclease</keyword>
<dbReference type="Proteomes" id="UP000321199">
    <property type="component" value="Chromosome"/>
</dbReference>
<dbReference type="RefSeq" id="WP_146913140.1">
    <property type="nucleotide sequence ID" value="NZ_CP042344.1"/>
</dbReference>
<evidence type="ECO:0000313" key="5">
    <source>
        <dbReference type="EMBL" id="QEA13549.1"/>
    </source>
</evidence>
<dbReference type="InterPro" id="IPR044946">
    <property type="entry name" value="Restrct_endonuc_typeI_TRD_sf"/>
</dbReference>
<dbReference type="Pfam" id="PF01420">
    <property type="entry name" value="Methylase_S"/>
    <property type="match status" value="1"/>
</dbReference>
<dbReference type="PANTHER" id="PTHR43140">
    <property type="entry name" value="TYPE-1 RESTRICTION ENZYME ECOKI SPECIFICITY PROTEIN"/>
    <property type="match status" value="1"/>
</dbReference>
<dbReference type="InterPro" id="IPR000055">
    <property type="entry name" value="Restrct_endonuc_typeI_TRD"/>
</dbReference>
<protein>
    <submittedName>
        <fullName evidence="5">Restriction endonuclease subunit S</fullName>
    </submittedName>
</protein>
<dbReference type="Gene3D" id="1.10.287.1120">
    <property type="entry name" value="Bipartite methylase S protein"/>
    <property type="match status" value="1"/>
</dbReference>
<dbReference type="Gene3D" id="3.90.220.20">
    <property type="entry name" value="DNA methylase specificity domains"/>
    <property type="match status" value="2"/>
</dbReference>
<dbReference type="GO" id="GO:0003677">
    <property type="term" value="F:DNA binding"/>
    <property type="evidence" value="ECO:0007669"/>
    <property type="project" value="UniProtKB-KW"/>
</dbReference>
<dbReference type="OrthoDB" id="5298944at2"/>
<dbReference type="KEGG" id="cof:FOZ74_11185"/>
<dbReference type="GO" id="GO:0004519">
    <property type="term" value="F:endonuclease activity"/>
    <property type="evidence" value="ECO:0007669"/>
    <property type="project" value="UniProtKB-KW"/>
</dbReference>
<dbReference type="PANTHER" id="PTHR43140:SF1">
    <property type="entry name" value="TYPE I RESTRICTION ENZYME ECOKI SPECIFICITY SUBUNIT"/>
    <property type="match status" value="1"/>
</dbReference>
<keyword evidence="5" id="KW-0378">Hydrolase</keyword>
<evidence type="ECO:0000256" key="1">
    <source>
        <dbReference type="ARBA" id="ARBA00010923"/>
    </source>
</evidence>
<sequence>MSFPRYPEYKDSGVEWLGEVPAHWEVERIKRRCEVFPSNVDKKMHEGEKPVLLCNYTDVYYNDLIVAGLDFMAASATDEQIVRFTLQRGDTIITKDSETADDIGISAFVPDDLPGVVCGYHLTMIRPSVGIDGAFVKRLFDAHSTKAHLEVSANGLTRVGLGQYALDNLTFAWPPLNEQRNIATFLDRETAKIDALVAEQEKLIALLQEKRQAVIFHAVTKGLDPNVPMKDSGVEWLGEVPIHWEVSPFKWLLDRNDGGVWGDDPDGTDDTLVLRSTEQTVDGQWRLENAATRKLSATERAAALLESGDLVVTKSSGSSLHIGKTTLVTDEIAQLGCCYSNFMQRLRMKPSFSPLLAWYILNNDIARLQFDLLSNSTTGLANLNGTMIGQMMLAIPPGEEQTAIATFLDRETAKLDTLMTEARSAITLLQERRTALISAAVTGQIDVRGLAGGAIAPNSIAASAYPASDGG</sequence>
<keyword evidence="2" id="KW-0680">Restriction system</keyword>
<comment type="similarity">
    <text evidence="1">Belongs to the type-I restriction system S methylase family.</text>
</comment>
<dbReference type="AlphaFoldDB" id="A0A5B8RVC1"/>
<dbReference type="EMBL" id="CP042344">
    <property type="protein sequence ID" value="QEA13549.1"/>
    <property type="molecule type" value="Genomic_DNA"/>
</dbReference>
<dbReference type="SUPFAM" id="SSF116734">
    <property type="entry name" value="DNA methylase specificity domain"/>
    <property type="match status" value="2"/>
</dbReference>
<feature type="domain" description="Type I restriction modification DNA specificity" evidence="4">
    <location>
        <begin position="89"/>
        <end position="194"/>
    </location>
</feature>
<reference evidence="5 6" key="1">
    <citation type="submission" date="2019-07" db="EMBL/GenBank/DDBJ databases">
        <title>Complete genome sequence of Comamonas sp. NLF 7-7 isolated from livestock.</title>
        <authorList>
            <person name="Kim D.H."/>
            <person name="Kim J.G."/>
        </authorList>
    </citation>
    <scope>NUCLEOTIDE SEQUENCE [LARGE SCALE GENOMIC DNA]</scope>
    <source>
        <strain evidence="5 6">NLF 7-7</strain>
    </source>
</reference>
<dbReference type="GO" id="GO:0009307">
    <property type="term" value="P:DNA restriction-modification system"/>
    <property type="evidence" value="ECO:0007669"/>
    <property type="project" value="UniProtKB-KW"/>
</dbReference>
<proteinExistence type="inferred from homology"/>
<keyword evidence="3" id="KW-0238">DNA-binding</keyword>
<keyword evidence="5" id="KW-0255">Endonuclease</keyword>
<evidence type="ECO:0000256" key="2">
    <source>
        <dbReference type="ARBA" id="ARBA00022747"/>
    </source>
</evidence>
<evidence type="ECO:0000259" key="4">
    <source>
        <dbReference type="Pfam" id="PF01420"/>
    </source>
</evidence>
<dbReference type="REBASE" id="362198">
    <property type="entry name" value="S.Csp77ORF11190P"/>
</dbReference>